<protein>
    <submittedName>
        <fullName evidence="2">Uncharacterized protein</fullName>
    </submittedName>
</protein>
<gene>
    <name evidence="2" type="ORF">G443_001646</name>
</gene>
<reference evidence="2 3" key="2">
    <citation type="submission" date="2022-06" db="EMBL/GenBank/DDBJ databases">
        <title>Genomic Encyclopedia of Type Strains, Phase I: the one thousand microbial genomes (KMG-I) project.</title>
        <authorList>
            <person name="Kyrpides N."/>
        </authorList>
    </citation>
    <scope>NUCLEOTIDE SEQUENCE [LARGE SCALE GENOMIC DNA]</scope>
    <source>
        <strain evidence="2 3">DSM 43889</strain>
    </source>
</reference>
<dbReference type="Proteomes" id="UP000791080">
    <property type="component" value="Unassembled WGS sequence"/>
</dbReference>
<comment type="caution">
    <text evidence="2">The sequence shown here is derived from an EMBL/GenBank/DDBJ whole genome shotgun (WGS) entry which is preliminary data.</text>
</comment>
<evidence type="ECO:0000313" key="3">
    <source>
        <dbReference type="Proteomes" id="UP000791080"/>
    </source>
</evidence>
<evidence type="ECO:0000313" key="2">
    <source>
        <dbReference type="EMBL" id="MCP2331376.1"/>
    </source>
</evidence>
<evidence type="ECO:0000256" key="1">
    <source>
        <dbReference type="SAM" id="MobiDB-lite"/>
    </source>
</evidence>
<reference evidence="2 3" key="1">
    <citation type="submission" date="2013-07" db="EMBL/GenBank/DDBJ databases">
        <authorList>
            <consortium name="DOE Joint Genome Institute"/>
            <person name="Reeve W."/>
            <person name="Huntemann M."/>
            <person name="Han J."/>
            <person name="Chen A."/>
            <person name="Kyrpides N."/>
            <person name="Mavromatis K."/>
            <person name="Markowitz V."/>
            <person name="Palaniappan K."/>
            <person name="Ivanova N."/>
            <person name="Schaumberg A."/>
            <person name="Pati A."/>
            <person name="Liolios K."/>
            <person name="Nordberg H.P."/>
            <person name="Cantor M.N."/>
            <person name="Hua S.X."/>
            <person name="Woyke T."/>
        </authorList>
    </citation>
    <scope>NUCLEOTIDE SEQUENCE [LARGE SCALE GENOMIC DNA]</scope>
    <source>
        <strain evidence="2 3">DSM 43889</strain>
    </source>
</reference>
<accession>A0ABT1JHX4</accession>
<proteinExistence type="predicted"/>
<organism evidence="2 3">
    <name type="scientific">Actinoalloteichus caeruleus DSM 43889</name>
    <dbReference type="NCBI Taxonomy" id="1120930"/>
    <lineage>
        <taxon>Bacteria</taxon>
        <taxon>Bacillati</taxon>
        <taxon>Actinomycetota</taxon>
        <taxon>Actinomycetes</taxon>
        <taxon>Pseudonocardiales</taxon>
        <taxon>Pseudonocardiaceae</taxon>
        <taxon>Actinoalloteichus</taxon>
        <taxon>Actinoalloteichus cyanogriseus</taxon>
    </lineage>
</organism>
<dbReference type="EMBL" id="AUBJ02000001">
    <property type="protein sequence ID" value="MCP2331376.1"/>
    <property type="molecule type" value="Genomic_DNA"/>
</dbReference>
<name>A0ABT1JHX4_ACTCY</name>
<sequence>MMLAEFVPALNEHGVPASGTTENAGKLAARLVRTARLIPGTLGRESEENGRGVDVGDIAWSA</sequence>
<feature type="region of interest" description="Disordered" evidence="1">
    <location>
        <begin position="43"/>
        <end position="62"/>
    </location>
</feature>
<keyword evidence="3" id="KW-1185">Reference proteome</keyword>